<dbReference type="EMBL" id="JADKGY010000025">
    <property type="protein sequence ID" value="MBK9983793.1"/>
    <property type="molecule type" value="Genomic_DNA"/>
</dbReference>
<gene>
    <name evidence="2" type="ORF">IPP15_15715</name>
</gene>
<evidence type="ECO:0000259" key="1">
    <source>
        <dbReference type="Pfam" id="PF04993"/>
    </source>
</evidence>
<comment type="caution">
    <text evidence="2">The sequence shown here is derived from an EMBL/GenBank/DDBJ whole genome shotgun (WGS) entry which is preliminary data.</text>
</comment>
<dbReference type="SUPFAM" id="SSF159894">
    <property type="entry name" value="YgaC/TfoX-N like"/>
    <property type="match status" value="1"/>
</dbReference>
<reference evidence="2 3" key="1">
    <citation type="submission" date="2020-10" db="EMBL/GenBank/DDBJ databases">
        <title>Connecting structure to function with the recovery of over 1000 high-quality activated sludge metagenome-assembled genomes encoding full-length rRNA genes using long-read sequencing.</title>
        <authorList>
            <person name="Singleton C.M."/>
            <person name="Petriglieri F."/>
            <person name="Kristensen J.M."/>
            <person name="Kirkegaard R.H."/>
            <person name="Michaelsen T.Y."/>
            <person name="Andersen M.H."/>
            <person name="Karst S.M."/>
            <person name="Dueholm M.S."/>
            <person name="Nielsen P.H."/>
            <person name="Albertsen M."/>
        </authorList>
    </citation>
    <scope>NUCLEOTIDE SEQUENCE [LARGE SCALE GENOMIC DNA]</scope>
    <source>
        <strain evidence="2">Ribe_18-Q3-R11-54_MAXAC.273</strain>
    </source>
</reference>
<accession>A0A9D7SV52</accession>
<evidence type="ECO:0000313" key="3">
    <source>
        <dbReference type="Proteomes" id="UP000808337"/>
    </source>
</evidence>
<proteinExistence type="predicted"/>
<name>A0A9D7SV52_9BACT</name>
<sequence length="114" mass="13202">MPLDEALSDRIRQILDARKVRFTEKKMFGGLCFMVDDKMLMGAREGRIMVRIDPEEEAKSLKIKGARPMDFTGRSMKGYLFVDEKGFDLDEDLEYWVSLCLKFNPKAKSSRKKG</sequence>
<protein>
    <submittedName>
        <fullName evidence="2">TfoX/Sxy family protein</fullName>
    </submittedName>
</protein>
<dbReference type="Pfam" id="PF04993">
    <property type="entry name" value="TfoX_N"/>
    <property type="match status" value="1"/>
</dbReference>
<evidence type="ECO:0000313" key="2">
    <source>
        <dbReference type="EMBL" id="MBK9983793.1"/>
    </source>
</evidence>
<dbReference type="Proteomes" id="UP000808337">
    <property type="component" value="Unassembled WGS sequence"/>
</dbReference>
<organism evidence="2 3">
    <name type="scientific">Candidatus Opimibacter skivensis</name>
    <dbReference type="NCBI Taxonomy" id="2982028"/>
    <lineage>
        <taxon>Bacteria</taxon>
        <taxon>Pseudomonadati</taxon>
        <taxon>Bacteroidota</taxon>
        <taxon>Saprospiria</taxon>
        <taxon>Saprospirales</taxon>
        <taxon>Saprospiraceae</taxon>
        <taxon>Candidatus Opimibacter</taxon>
    </lineage>
</organism>
<dbReference type="AlphaFoldDB" id="A0A9D7SV52"/>
<feature type="domain" description="TfoX N-terminal" evidence="1">
    <location>
        <begin position="21"/>
        <end position="102"/>
    </location>
</feature>
<dbReference type="Gene3D" id="3.30.1460.30">
    <property type="entry name" value="YgaC/TfoX-N like chaperone"/>
    <property type="match status" value="1"/>
</dbReference>
<dbReference type="InterPro" id="IPR007076">
    <property type="entry name" value="TfoX_N"/>
</dbReference>